<evidence type="ECO:0000313" key="3">
    <source>
        <dbReference type="Proteomes" id="UP000622405"/>
    </source>
</evidence>
<reference evidence="2 3" key="1">
    <citation type="journal article" date="2020" name="mSystems">
        <title>Defining Genomic and Predicted Metabolic Features of the Acetobacterium Genus.</title>
        <authorList>
            <person name="Ross D.E."/>
            <person name="Marshall C.W."/>
            <person name="Gulliver D."/>
            <person name="May H.D."/>
            <person name="Norman R.S."/>
        </authorList>
    </citation>
    <scope>NUCLEOTIDE SEQUENCE [LARGE SCALE GENOMIC DNA]</scope>
    <source>
        <strain evidence="2 3">DSM 4132</strain>
    </source>
</reference>
<feature type="transmembrane region" description="Helical" evidence="1">
    <location>
        <begin position="21"/>
        <end position="45"/>
    </location>
</feature>
<dbReference type="InterPro" id="IPR012902">
    <property type="entry name" value="N_methyl_site"/>
</dbReference>
<evidence type="ECO:0008006" key="4">
    <source>
        <dbReference type="Google" id="ProtNLM"/>
    </source>
</evidence>
<dbReference type="Proteomes" id="UP000622405">
    <property type="component" value="Unassembled WGS sequence"/>
</dbReference>
<gene>
    <name evidence="2" type="ORF">GH811_06335</name>
</gene>
<evidence type="ECO:0000313" key="2">
    <source>
        <dbReference type="EMBL" id="MBC3899233.1"/>
    </source>
</evidence>
<name>A0ABR6YVQ9_9FIRM</name>
<dbReference type="EMBL" id="WJBE01000004">
    <property type="protein sequence ID" value="MBC3899233.1"/>
    <property type="molecule type" value="Genomic_DNA"/>
</dbReference>
<proteinExistence type="predicted"/>
<accession>A0ABR6YVQ9</accession>
<keyword evidence="3" id="KW-1185">Reference proteome</keyword>
<dbReference type="Pfam" id="PF07963">
    <property type="entry name" value="N_methyl"/>
    <property type="match status" value="1"/>
</dbReference>
<keyword evidence="1" id="KW-1133">Transmembrane helix</keyword>
<keyword evidence="1" id="KW-0812">Transmembrane</keyword>
<comment type="caution">
    <text evidence="2">The sequence shown here is derived from an EMBL/GenBank/DDBJ whole genome shotgun (WGS) entry which is preliminary data.</text>
</comment>
<evidence type="ECO:0000256" key="1">
    <source>
        <dbReference type="SAM" id="Phobius"/>
    </source>
</evidence>
<sequence>MNHSIKSGLRQITKSRNGYTIIEAIIAIAVCGFGLAIILGLYGMAIKTEMVSKNIFEQSVEINSIADEINLSLKETSTESLAERVTRVLNSKYPDYRLEEVSKDSYINLYKLEISHQGQNSLDKRFHIKVFWRPNE</sequence>
<protein>
    <recommendedName>
        <fullName evidence="4">Prepilin-type N-terminal cleavage/methylation domain-containing protein</fullName>
    </recommendedName>
</protein>
<keyword evidence="1" id="KW-0472">Membrane</keyword>
<organism evidence="2 3">
    <name type="scientific">Acetobacterium malicum</name>
    <dbReference type="NCBI Taxonomy" id="52692"/>
    <lineage>
        <taxon>Bacteria</taxon>
        <taxon>Bacillati</taxon>
        <taxon>Bacillota</taxon>
        <taxon>Clostridia</taxon>
        <taxon>Eubacteriales</taxon>
        <taxon>Eubacteriaceae</taxon>
        <taxon>Acetobacterium</taxon>
    </lineage>
</organism>
<dbReference type="RefSeq" id="WP_026396098.1">
    <property type="nucleotide sequence ID" value="NZ_WJBE01000004.1"/>
</dbReference>